<name>A0A9N9BNW2_9GLOM</name>
<evidence type="ECO:0000313" key="1">
    <source>
        <dbReference type="EMBL" id="CAG8570144.1"/>
    </source>
</evidence>
<comment type="caution">
    <text evidence="1">The sequence shown here is derived from an EMBL/GenBank/DDBJ whole genome shotgun (WGS) entry which is preliminary data.</text>
</comment>
<reference evidence="1" key="1">
    <citation type="submission" date="2021-06" db="EMBL/GenBank/DDBJ databases">
        <authorList>
            <person name="Kallberg Y."/>
            <person name="Tangrot J."/>
            <person name="Rosling A."/>
        </authorList>
    </citation>
    <scope>NUCLEOTIDE SEQUENCE</scope>
    <source>
        <strain evidence="1">UK204</strain>
    </source>
</reference>
<protein>
    <submittedName>
        <fullName evidence="1">14155_t:CDS:1</fullName>
    </submittedName>
</protein>
<gene>
    <name evidence="1" type="ORF">FCALED_LOCUS7053</name>
</gene>
<dbReference type="AlphaFoldDB" id="A0A9N9BNW2"/>
<dbReference type="EMBL" id="CAJVPQ010001797">
    <property type="protein sequence ID" value="CAG8570144.1"/>
    <property type="molecule type" value="Genomic_DNA"/>
</dbReference>
<dbReference type="Proteomes" id="UP000789570">
    <property type="component" value="Unassembled WGS sequence"/>
</dbReference>
<keyword evidence="2" id="KW-1185">Reference proteome</keyword>
<evidence type="ECO:0000313" key="2">
    <source>
        <dbReference type="Proteomes" id="UP000789570"/>
    </source>
</evidence>
<organism evidence="1 2">
    <name type="scientific">Funneliformis caledonium</name>
    <dbReference type="NCBI Taxonomy" id="1117310"/>
    <lineage>
        <taxon>Eukaryota</taxon>
        <taxon>Fungi</taxon>
        <taxon>Fungi incertae sedis</taxon>
        <taxon>Mucoromycota</taxon>
        <taxon>Glomeromycotina</taxon>
        <taxon>Glomeromycetes</taxon>
        <taxon>Glomerales</taxon>
        <taxon>Glomeraceae</taxon>
        <taxon>Funneliformis</taxon>
    </lineage>
</organism>
<sequence>MAESDVQVQIFVPTTQVISIISLREFIIFSFEGSNQQSVMNECIQCNTNYEKQ</sequence>
<proteinExistence type="predicted"/>
<accession>A0A9N9BNW2</accession>